<sequence length="280" mass="28928">MSGRAARAAASGRTARAAAARLAVGCAIGGALATIVSCAAPLAASNAGAPGAAAGTPGAAAAPGPATPGREPRLFLTWRAPEGDPRAVRAVEAPCRAARGHRDTLWLAFDPGRDSTRLLGLTATLAIRPAAGDTLSPHWDFGEGAALKRLRVDFDPDSLPGRARTWPSAGVGGGHYRRTPSLGTLFVVYAVPESAAAVVRGGRTYVFARIILPHPLQETESCGQAVCVAWESGTIAYGYGDEPRVQHGERFVTWNARGDLCAPWRGAAAPAPWTPARATR</sequence>
<comment type="caution">
    <text evidence="2">The sequence shown here is derived from an EMBL/GenBank/DDBJ whole genome shotgun (WGS) entry which is preliminary data.</text>
</comment>
<name>A0A832MM31_UNCEI</name>
<gene>
    <name evidence="2" type="ORF">ENR23_13880</name>
</gene>
<dbReference type="EMBL" id="DSQF01000028">
    <property type="protein sequence ID" value="HGZ44475.1"/>
    <property type="molecule type" value="Genomic_DNA"/>
</dbReference>
<dbReference type="AlphaFoldDB" id="A0A832MM31"/>
<accession>A0A832MM31</accession>
<reference evidence="2" key="1">
    <citation type="journal article" date="2020" name="mSystems">
        <title>Genome- and Community-Level Interaction Insights into Carbon Utilization and Element Cycling Functions of Hydrothermarchaeota in Hydrothermal Sediment.</title>
        <authorList>
            <person name="Zhou Z."/>
            <person name="Liu Y."/>
            <person name="Xu W."/>
            <person name="Pan J."/>
            <person name="Luo Z.H."/>
            <person name="Li M."/>
        </authorList>
    </citation>
    <scope>NUCLEOTIDE SEQUENCE [LARGE SCALE GENOMIC DNA]</scope>
    <source>
        <strain evidence="2">SpSt-381</strain>
    </source>
</reference>
<protein>
    <submittedName>
        <fullName evidence="2">Uncharacterized protein</fullName>
    </submittedName>
</protein>
<proteinExistence type="predicted"/>
<organism evidence="2">
    <name type="scientific">Eiseniibacteriota bacterium</name>
    <dbReference type="NCBI Taxonomy" id="2212470"/>
    <lineage>
        <taxon>Bacteria</taxon>
        <taxon>Candidatus Eiseniibacteriota</taxon>
    </lineage>
</organism>
<evidence type="ECO:0000256" key="1">
    <source>
        <dbReference type="SAM" id="MobiDB-lite"/>
    </source>
</evidence>
<evidence type="ECO:0000313" key="2">
    <source>
        <dbReference type="EMBL" id="HGZ44475.1"/>
    </source>
</evidence>
<feature type="region of interest" description="Disordered" evidence="1">
    <location>
        <begin position="47"/>
        <end position="69"/>
    </location>
</feature>